<dbReference type="HOGENOM" id="CLU_2094487_0_0_11"/>
<dbReference type="RefSeq" id="WP_006289910.1">
    <property type="nucleotide sequence ID" value="NZ_AP012333.1"/>
</dbReference>
<proteinExistence type="predicted"/>
<protein>
    <submittedName>
        <fullName evidence="1">Uncharacterized protein</fullName>
    </submittedName>
</protein>
<dbReference type="KEGG" id="pdo:PSDT_0540"/>
<comment type="caution">
    <text evidence="1">The sequence shown here is derived from an EMBL/GenBank/DDBJ whole genome shotgun (WGS) entry which is preliminary data.</text>
</comment>
<gene>
    <name evidence="1" type="ORF">HMPREF0620_1114</name>
</gene>
<evidence type="ECO:0000313" key="1">
    <source>
        <dbReference type="EMBL" id="EFT84109.1"/>
    </source>
</evidence>
<dbReference type="Proteomes" id="UP000004946">
    <property type="component" value="Chromosome"/>
</dbReference>
<dbReference type="PATRIC" id="fig|864564.6.peg.595"/>
<dbReference type="EMBL" id="AEON01000001">
    <property type="protein sequence ID" value="EFT84109.1"/>
    <property type="molecule type" value="Genomic_DNA"/>
</dbReference>
<keyword evidence="2" id="KW-1185">Reference proteome</keyword>
<accession>E6JZV5</accession>
<reference evidence="1 2" key="1">
    <citation type="submission" date="2010-12" db="EMBL/GenBank/DDBJ databases">
        <authorList>
            <person name="Muzny D."/>
            <person name="Qin X."/>
            <person name="Buhay C."/>
            <person name="Dugan-Rocha S."/>
            <person name="Ding Y."/>
            <person name="Chen G."/>
            <person name="Hawes A."/>
            <person name="Holder M."/>
            <person name="Jhangiani S."/>
            <person name="Johnson A."/>
            <person name="Khan Z."/>
            <person name="Li Z."/>
            <person name="Liu W."/>
            <person name="Liu X."/>
            <person name="Perez L."/>
            <person name="Shen H."/>
            <person name="Wang Q."/>
            <person name="Watt J."/>
            <person name="Xi L."/>
            <person name="Xin Y."/>
            <person name="Zhou J."/>
            <person name="Deng J."/>
            <person name="Jiang H."/>
            <person name="Liu Y."/>
            <person name="Qu J."/>
            <person name="Song X.-Z."/>
            <person name="Zhang L."/>
            <person name="Villasana D."/>
            <person name="Johnson A."/>
            <person name="Liu J."/>
            <person name="Liyanage D."/>
            <person name="Lorensuhewa L."/>
            <person name="Robinson T."/>
            <person name="Song A."/>
            <person name="Song B.-B."/>
            <person name="Dinh H."/>
            <person name="Thornton R."/>
            <person name="Coyle M."/>
            <person name="Francisco L."/>
            <person name="Jackson L."/>
            <person name="Javaid M."/>
            <person name="Korchina V."/>
            <person name="Kovar C."/>
            <person name="Mata R."/>
            <person name="Mathew T."/>
            <person name="Ngo R."/>
            <person name="Nguyen L."/>
            <person name="Nguyen N."/>
            <person name="Okwuonu G."/>
            <person name="Ongeri F."/>
            <person name="Pham C."/>
            <person name="Simmons D."/>
            <person name="Wilczek-Boney K."/>
            <person name="Hale W."/>
            <person name="Jakkamsetti A."/>
            <person name="Pham P."/>
            <person name="Ruth R."/>
            <person name="San Lucas F."/>
            <person name="Warren J."/>
            <person name="Zhang J."/>
            <person name="Zhao Z."/>
            <person name="Zhou C."/>
            <person name="Zhu D."/>
            <person name="Lee S."/>
            <person name="Bess C."/>
            <person name="Blankenburg K."/>
            <person name="Forbes L."/>
            <person name="Fu Q."/>
            <person name="Gubbala S."/>
            <person name="Hirani K."/>
            <person name="Jayaseelan J.C."/>
            <person name="Lara F."/>
            <person name="Munidasa M."/>
            <person name="Palculict T."/>
            <person name="Patil S."/>
            <person name="Pu L.-L."/>
            <person name="Saada N."/>
            <person name="Tang L."/>
            <person name="Weissenberger G."/>
            <person name="Zhu Y."/>
            <person name="Hemphill L."/>
            <person name="Shang Y."/>
            <person name="Youmans B."/>
            <person name="Ayvaz T."/>
            <person name="Ross M."/>
            <person name="Santibanez J."/>
            <person name="Aqrawi P."/>
            <person name="Gross S."/>
            <person name="Joshi V."/>
            <person name="Fowler G."/>
            <person name="Nazareth L."/>
            <person name="Reid J."/>
            <person name="Worley K."/>
            <person name="Petrosino J."/>
            <person name="Highlander S."/>
            <person name="Gibbs R."/>
        </authorList>
    </citation>
    <scope>NUCLEOTIDE SEQUENCE [LARGE SCALE GENOMIC DNA]</scope>
    <source>
        <strain evidence="1 2">DSM 10105</strain>
    </source>
</reference>
<organism evidence="1 2">
    <name type="scientific">Parascardovia denticolens DSM 10105 = JCM 12538</name>
    <dbReference type="NCBI Taxonomy" id="864564"/>
    <lineage>
        <taxon>Bacteria</taxon>
        <taxon>Bacillati</taxon>
        <taxon>Actinomycetota</taxon>
        <taxon>Actinomycetes</taxon>
        <taxon>Bifidobacteriales</taxon>
        <taxon>Bifidobacteriaceae</taxon>
        <taxon>Parascardovia</taxon>
    </lineage>
</organism>
<sequence length="116" mass="13095">MKIKDLISKLNSYDPDLELEDLSELNGYPREEWCFPLLDAEELLRHLDKMLEVKSKYHPAFLDLSYGEFRSRYAIPSGDAVSTRIACGVRTIQTAIGEAASAIWSRSVSSGSHLFL</sequence>
<evidence type="ECO:0000313" key="2">
    <source>
        <dbReference type="Proteomes" id="UP000004946"/>
    </source>
</evidence>
<name>E6JZV5_PARDN</name>
<dbReference type="AlphaFoldDB" id="E6JZV5"/>